<feature type="binding site" evidence="11">
    <location>
        <begin position="19"/>
        <end position="22"/>
    </location>
    <ligand>
        <name>IMP</name>
        <dbReference type="ChEBI" id="CHEBI:58053"/>
    </ligand>
</feature>
<keyword evidence="15" id="KW-1185">Reference proteome</keyword>
<evidence type="ECO:0000256" key="9">
    <source>
        <dbReference type="ARBA" id="ARBA00023134"/>
    </source>
</evidence>
<keyword evidence="3 11" id="KW-0963">Cytoplasm</keyword>
<dbReference type="Gene3D" id="3.40.440.10">
    <property type="entry name" value="Adenylosuccinate Synthetase, subunit A, domain 1"/>
    <property type="match status" value="1"/>
</dbReference>
<dbReference type="Gene3D" id="3.90.170.10">
    <property type="entry name" value="Adenylosuccinate Synthetase, subunit A, domain 3"/>
    <property type="match status" value="1"/>
</dbReference>
<dbReference type="InterPro" id="IPR042110">
    <property type="entry name" value="Adenylosuccinate_synth_dom2"/>
</dbReference>
<feature type="binding site" evidence="11">
    <location>
        <position position="154"/>
    </location>
    <ligand>
        <name>IMP</name>
        <dbReference type="ChEBI" id="CHEBI:58053"/>
        <note>ligand shared between dimeric partners</note>
    </ligand>
</feature>
<evidence type="ECO:0000256" key="10">
    <source>
        <dbReference type="ARBA" id="ARBA00050432"/>
    </source>
</evidence>
<keyword evidence="4 11" id="KW-0436">Ligase</keyword>
<feature type="binding site" evidence="11">
    <location>
        <begin position="46"/>
        <end position="48"/>
    </location>
    <ligand>
        <name>GTP</name>
        <dbReference type="ChEBI" id="CHEBI:37565"/>
    </ligand>
</feature>
<evidence type="ECO:0000256" key="3">
    <source>
        <dbReference type="ARBA" id="ARBA00022490"/>
    </source>
</evidence>
<dbReference type="CDD" id="cd03108">
    <property type="entry name" value="AdSS"/>
    <property type="match status" value="1"/>
</dbReference>
<dbReference type="OrthoDB" id="10265645at2759"/>
<evidence type="ECO:0000313" key="14">
    <source>
        <dbReference type="EMBL" id="KLT39005.1"/>
    </source>
</evidence>
<comment type="catalytic activity">
    <reaction evidence="10 11 13">
        <text>IMP + L-aspartate + GTP = N(6)-(1,2-dicarboxyethyl)-AMP + GDP + phosphate + 2 H(+)</text>
        <dbReference type="Rhea" id="RHEA:15753"/>
        <dbReference type="ChEBI" id="CHEBI:15378"/>
        <dbReference type="ChEBI" id="CHEBI:29991"/>
        <dbReference type="ChEBI" id="CHEBI:37565"/>
        <dbReference type="ChEBI" id="CHEBI:43474"/>
        <dbReference type="ChEBI" id="CHEBI:57567"/>
        <dbReference type="ChEBI" id="CHEBI:58053"/>
        <dbReference type="ChEBI" id="CHEBI:58189"/>
        <dbReference type="EC" id="6.3.4.4"/>
    </reaction>
</comment>
<feature type="binding site" evidence="11">
    <location>
        <position position="46"/>
    </location>
    <ligand>
        <name>Mg(2+)</name>
        <dbReference type="ChEBI" id="CHEBI:18420"/>
    </ligand>
</feature>
<name>A0A0J0XD50_9TREE</name>
<feature type="binding site" evidence="11">
    <location>
        <position position="140"/>
    </location>
    <ligand>
        <name>IMP</name>
        <dbReference type="ChEBI" id="CHEBI:58053"/>
    </ligand>
</feature>
<dbReference type="AlphaFoldDB" id="A0A0J0XD50"/>
<dbReference type="PANTHER" id="PTHR11846:SF0">
    <property type="entry name" value="ADENYLOSUCCINATE SYNTHETASE"/>
    <property type="match status" value="1"/>
</dbReference>
<evidence type="ECO:0000256" key="4">
    <source>
        <dbReference type="ARBA" id="ARBA00022598"/>
    </source>
</evidence>
<feature type="active site" description="Proton acceptor" evidence="11">
    <location>
        <position position="19"/>
    </location>
</feature>
<keyword evidence="5 11" id="KW-0479">Metal-binding</keyword>
<dbReference type="Gene3D" id="1.10.300.10">
    <property type="entry name" value="Adenylosuccinate Synthetase, subunit A, domain 2"/>
    <property type="match status" value="1"/>
</dbReference>
<evidence type="ECO:0000256" key="13">
    <source>
        <dbReference type="RuleBase" id="RU000520"/>
    </source>
</evidence>
<comment type="function">
    <text evidence="13">Plays an important role in the de novo pathway of purine nucleotide biosynthesis.</text>
</comment>
<feature type="binding site" evidence="11">
    <location>
        <begin position="305"/>
        <end position="311"/>
    </location>
    <ligand>
        <name>substrate</name>
    </ligand>
</feature>
<evidence type="ECO:0000256" key="7">
    <source>
        <dbReference type="ARBA" id="ARBA00022755"/>
    </source>
</evidence>
<dbReference type="NCBIfam" id="TIGR00184">
    <property type="entry name" value="purA"/>
    <property type="match status" value="1"/>
</dbReference>
<feature type="binding site" evidence="11">
    <location>
        <position position="19"/>
    </location>
    <ligand>
        <name>Mg(2+)</name>
        <dbReference type="ChEBI" id="CHEBI:18420"/>
    </ligand>
</feature>
<dbReference type="InterPro" id="IPR042111">
    <property type="entry name" value="Adenylosuccinate_synth_dom3"/>
</dbReference>
<organism evidence="14 15">
    <name type="scientific">Cutaneotrichosporon oleaginosum</name>
    <dbReference type="NCBI Taxonomy" id="879819"/>
    <lineage>
        <taxon>Eukaryota</taxon>
        <taxon>Fungi</taxon>
        <taxon>Dikarya</taxon>
        <taxon>Basidiomycota</taxon>
        <taxon>Agaricomycotina</taxon>
        <taxon>Tremellomycetes</taxon>
        <taxon>Trichosporonales</taxon>
        <taxon>Trichosporonaceae</taxon>
        <taxon>Cutaneotrichosporon</taxon>
    </lineage>
</organism>
<dbReference type="GO" id="GO:0005737">
    <property type="term" value="C:cytoplasm"/>
    <property type="evidence" value="ECO:0007669"/>
    <property type="project" value="UniProtKB-SubCell"/>
</dbReference>
<dbReference type="EC" id="6.3.4.4" evidence="11 13"/>
<dbReference type="PANTHER" id="PTHR11846">
    <property type="entry name" value="ADENYLOSUCCINATE SYNTHETASE"/>
    <property type="match status" value="1"/>
</dbReference>
<dbReference type="Proteomes" id="UP000053611">
    <property type="component" value="Unassembled WGS sequence"/>
</dbReference>
<proteinExistence type="inferred from homology"/>
<dbReference type="InterPro" id="IPR001114">
    <property type="entry name" value="Adenylosuccinate_synthetase"/>
</dbReference>
<keyword evidence="7 11" id="KW-0658">Purine biosynthesis</keyword>
<dbReference type="GO" id="GO:0000287">
    <property type="term" value="F:magnesium ion binding"/>
    <property type="evidence" value="ECO:0007669"/>
    <property type="project" value="UniProtKB-UniRule"/>
</dbReference>
<feature type="binding site" evidence="11">
    <location>
        <begin position="337"/>
        <end position="339"/>
    </location>
    <ligand>
        <name>GTP</name>
        <dbReference type="ChEBI" id="CHEBI:37565"/>
    </ligand>
</feature>
<evidence type="ECO:0000256" key="6">
    <source>
        <dbReference type="ARBA" id="ARBA00022741"/>
    </source>
</evidence>
<feature type="binding site" evidence="11">
    <location>
        <position position="311"/>
    </location>
    <ligand>
        <name>GTP</name>
        <dbReference type="ChEBI" id="CHEBI:37565"/>
    </ligand>
</feature>
<evidence type="ECO:0000313" key="15">
    <source>
        <dbReference type="Proteomes" id="UP000053611"/>
    </source>
</evidence>
<dbReference type="SMART" id="SM00788">
    <property type="entry name" value="Adenylsucc_synt"/>
    <property type="match status" value="1"/>
</dbReference>
<dbReference type="InterPro" id="IPR042109">
    <property type="entry name" value="Adenylosuccinate_synth_dom1"/>
</dbReference>
<sequence>MTQAAPQGVSVVLGSQWGDEGKGKLVDILAADADVCARCAGGNNAGHTIVVTNDKGEKVKYAFNLLPSGLINPKVTAFIGSGVVVHVPSLFNELDTLERKGLKVADRLLVSDRAHLVLGFHQIVDGLKEIELGGSSIGTTKKGIGPAYSSKASRSGLRVHHLYDPTFPEKFRKLVEGRFKRYGHFEFDTEGEIEQMLALAERLRPHVVDGPTWMHQQLSSGKRVLVEGANALMLDIDYGTYPFVTSSATTIGGVCTGLGIPPFAIKRAIGVVKAYTTRVGGGPFPTEQLNSVGETLQEVGAEYGTVTARRRRCGWLDLVVCRYSTWINGYTSLNLTKLDVLDGFKEIKIATGYKLDGKLIEGFPADLDRLGQVEVIYETLPGWDSDITGCRTWDDLPENAQKYVKFIEEYLGVKIQYIGVGPARESTITVF</sequence>
<evidence type="ECO:0000256" key="12">
    <source>
        <dbReference type="PROSITE-ProRule" id="PRU10134"/>
    </source>
</evidence>
<comment type="pathway">
    <text evidence="11 13">Purine metabolism; AMP biosynthesis via de novo pathway; AMP from IMP: step 1/2.</text>
</comment>
<comment type="subcellular location">
    <subcellularLocation>
        <location evidence="11">Cytoplasm</location>
    </subcellularLocation>
</comment>
<dbReference type="GO" id="GO:0005525">
    <property type="term" value="F:GTP binding"/>
    <property type="evidence" value="ECO:0007669"/>
    <property type="project" value="UniProtKB-UniRule"/>
</dbReference>
<dbReference type="STRING" id="879819.A0A0J0XD50"/>
<dbReference type="InterPro" id="IPR027417">
    <property type="entry name" value="P-loop_NTPase"/>
</dbReference>
<comment type="function">
    <text evidence="1">Plays an important role in the de novo pathway and in the salvage pathway of purine nucleotide biosynthesis. Catalyzes the first committed step in the biosynthesis of AMP from IMP.</text>
</comment>
<feature type="active site" evidence="12">
    <location>
        <position position="151"/>
    </location>
</feature>
<protein>
    <recommendedName>
        <fullName evidence="11 13">Adenylosuccinate synthetase</fullName>
        <shortName evidence="11">AMPSase</shortName>
        <shortName evidence="11">AdSS</shortName>
        <ecNumber evidence="11 13">6.3.4.4</ecNumber>
    </recommendedName>
    <alternativeName>
        <fullName evidence="11">IMP--aspartate ligase</fullName>
    </alternativeName>
</protein>
<dbReference type="SUPFAM" id="SSF52540">
    <property type="entry name" value="P-loop containing nucleoside triphosphate hydrolases"/>
    <property type="match status" value="1"/>
</dbReference>
<dbReference type="UniPathway" id="UPA00075">
    <property type="reaction ID" value="UER00335"/>
</dbReference>
<dbReference type="PROSITE" id="PS01266">
    <property type="entry name" value="ADENYLOSUCCIN_SYN_1"/>
    <property type="match status" value="1"/>
</dbReference>
<dbReference type="EMBL" id="KQ087274">
    <property type="protein sequence ID" value="KLT39005.1"/>
    <property type="molecule type" value="Genomic_DNA"/>
</dbReference>
<feature type="binding site" evidence="11">
    <location>
        <position position="245"/>
    </location>
    <ligand>
        <name>IMP</name>
        <dbReference type="ChEBI" id="CHEBI:58053"/>
    </ligand>
</feature>
<evidence type="ECO:0000256" key="1">
    <source>
        <dbReference type="ARBA" id="ARBA00003779"/>
    </source>
</evidence>
<dbReference type="Pfam" id="PF00709">
    <property type="entry name" value="Adenylsucc_synt"/>
    <property type="match status" value="1"/>
</dbReference>
<dbReference type="FunFam" id="3.90.170.10:FF:000001">
    <property type="entry name" value="Adenylosuccinate synthetase"/>
    <property type="match status" value="1"/>
</dbReference>
<keyword evidence="9 11" id="KW-0342">GTP-binding</keyword>
<feature type="active site" description="Proton donor" evidence="11">
    <location>
        <position position="47"/>
    </location>
</feature>
<dbReference type="GO" id="GO:0004019">
    <property type="term" value="F:adenylosuccinate synthase activity"/>
    <property type="evidence" value="ECO:0007669"/>
    <property type="project" value="UniProtKB-UniRule"/>
</dbReference>
<feature type="binding site" evidence="11">
    <location>
        <position position="309"/>
    </location>
    <ligand>
        <name>IMP</name>
        <dbReference type="ChEBI" id="CHEBI:58053"/>
    </ligand>
</feature>
<dbReference type="PROSITE" id="PS00513">
    <property type="entry name" value="ADENYLOSUCCIN_SYN_2"/>
    <property type="match status" value="1"/>
</dbReference>
<keyword evidence="6 11" id="KW-0547">Nucleotide-binding</keyword>
<comment type="function">
    <text evidence="11">Plays an important role in the de novo pathway and in the salvage pathway of purine nucleotide biosynthesis. Catalyzes the first commited step in the biosynthesis of AMP from IMP.</text>
</comment>
<comment type="subunit">
    <text evidence="2 11">Homodimer.</text>
</comment>
<comment type="similarity">
    <text evidence="11 13">Belongs to the adenylosuccinate synthetase family.</text>
</comment>
<dbReference type="HAMAP" id="MF_00011">
    <property type="entry name" value="Adenylosucc_synth"/>
    <property type="match status" value="1"/>
</dbReference>
<dbReference type="InterPro" id="IPR018220">
    <property type="entry name" value="Adenylosuccin_syn_GTP-bd"/>
</dbReference>
<evidence type="ECO:0000256" key="8">
    <source>
        <dbReference type="ARBA" id="ARBA00022842"/>
    </source>
</evidence>
<dbReference type="InterPro" id="IPR033128">
    <property type="entry name" value="Adenylosuccin_syn_Lys_AS"/>
</dbReference>
<dbReference type="GO" id="GO:0044208">
    <property type="term" value="P:'de novo' AMP biosynthetic process"/>
    <property type="evidence" value="ECO:0007669"/>
    <property type="project" value="UniProtKB-UniRule"/>
</dbReference>
<gene>
    <name evidence="14" type="ORF">CC85DRAFT_288979</name>
</gene>
<comment type="cofactor">
    <cofactor evidence="11">
        <name>Mg(2+)</name>
        <dbReference type="ChEBI" id="CHEBI:18420"/>
    </cofactor>
    <text evidence="11">Binds 1 Mg(2+) ion per subunit.</text>
</comment>
<dbReference type="FunFam" id="1.10.300.10:FF:000002">
    <property type="entry name" value="Adenylosuccinate synthetase, chloroplastic"/>
    <property type="match status" value="1"/>
</dbReference>
<evidence type="ECO:0000256" key="11">
    <source>
        <dbReference type="HAMAP-Rule" id="MF_03125"/>
    </source>
</evidence>
<evidence type="ECO:0000256" key="2">
    <source>
        <dbReference type="ARBA" id="ARBA00011738"/>
    </source>
</evidence>
<keyword evidence="8 11" id="KW-0460">Magnesium</keyword>
<feature type="binding site" evidence="11">
    <location>
        <position position="230"/>
    </location>
    <ligand>
        <name>IMP</name>
        <dbReference type="ChEBI" id="CHEBI:58053"/>
    </ligand>
</feature>
<accession>A0A0J0XD50</accession>
<feature type="binding site" evidence="11">
    <location>
        <begin position="419"/>
        <end position="421"/>
    </location>
    <ligand>
        <name>GTP</name>
        <dbReference type="ChEBI" id="CHEBI:37565"/>
    </ligand>
</feature>
<feature type="binding site" evidence="11">
    <location>
        <begin position="44"/>
        <end position="47"/>
    </location>
    <ligand>
        <name>IMP</name>
        <dbReference type="ChEBI" id="CHEBI:58053"/>
    </ligand>
</feature>
<dbReference type="NCBIfam" id="NF002223">
    <property type="entry name" value="PRK01117.1"/>
    <property type="match status" value="1"/>
</dbReference>
<dbReference type="GO" id="GO:0046040">
    <property type="term" value="P:IMP metabolic process"/>
    <property type="evidence" value="ECO:0007669"/>
    <property type="project" value="TreeGrafter"/>
</dbReference>
<feature type="binding site" evidence="11">
    <location>
        <begin position="18"/>
        <end position="24"/>
    </location>
    <ligand>
        <name>GTP</name>
        <dbReference type="ChEBI" id="CHEBI:37565"/>
    </ligand>
</feature>
<evidence type="ECO:0000256" key="5">
    <source>
        <dbReference type="ARBA" id="ARBA00022723"/>
    </source>
</evidence>
<reference evidence="14 15" key="1">
    <citation type="submission" date="2015-03" db="EMBL/GenBank/DDBJ databases">
        <title>Genomics and transcriptomics of the oil-accumulating basidiomycete yeast T. oleaginosus allow insights into substrate utilization and the diverse evolutionary trajectories of mating systems in fungi.</title>
        <authorList>
            <consortium name="DOE Joint Genome Institute"/>
            <person name="Kourist R."/>
            <person name="Kracht O."/>
            <person name="Bracharz F."/>
            <person name="Lipzen A."/>
            <person name="Nolan M."/>
            <person name="Ohm R."/>
            <person name="Grigoriev I."/>
            <person name="Sun S."/>
            <person name="Heitman J."/>
            <person name="Bruck T."/>
            <person name="Nowrousian M."/>
        </authorList>
    </citation>
    <scope>NUCLEOTIDE SEQUENCE [LARGE SCALE GENOMIC DNA]</scope>
    <source>
        <strain evidence="14 15">IBC0246</strain>
    </source>
</reference>